<dbReference type="InterPro" id="IPR003344">
    <property type="entry name" value="Big_1_dom"/>
</dbReference>
<comment type="similarity">
    <text evidence="1">Belongs to the intimin/invasin family.</text>
</comment>
<reference evidence="3" key="1">
    <citation type="submission" date="2024-06" db="EMBL/GenBank/DDBJ databases">
        <authorList>
            <person name="Coelho C."/>
            <person name="Bento M."/>
            <person name="Garcia E."/>
            <person name="Camelo A."/>
            <person name="Brandao I."/>
            <person name="Espirito Santo C."/>
            <person name="Trovao J."/>
            <person name="Verissimo A."/>
            <person name="Costa J."/>
            <person name="Tiago I."/>
        </authorList>
    </citation>
    <scope>NUCLEOTIDE SEQUENCE</scope>
    <source>
        <strain evidence="3">KWT182</strain>
    </source>
</reference>
<organism evidence="3">
    <name type="scientific">Acerihabitans sp. KWT182</name>
    <dbReference type="NCBI Taxonomy" id="3157919"/>
    <lineage>
        <taxon>Bacteria</taxon>
        <taxon>Pseudomonadati</taxon>
        <taxon>Pseudomonadota</taxon>
        <taxon>Gammaproteobacteria</taxon>
        <taxon>Enterobacterales</taxon>
        <taxon>Pectobacteriaceae</taxon>
        <taxon>Acerihabitans</taxon>
    </lineage>
</organism>
<dbReference type="InterPro" id="IPR013783">
    <property type="entry name" value="Ig-like_fold"/>
</dbReference>
<name>A0AAU7Q9B7_9GAMM</name>
<evidence type="ECO:0000313" key="3">
    <source>
        <dbReference type="EMBL" id="XBS69668.1"/>
    </source>
</evidence>
<dbReference type="SUPFAM" id="SSF49373">
    <property type="entry name" value="Invasin/intimin cell-adhesion fragments"/>
    <property type="match status" value="2"/>
</dbReference>
<dbReference type="InterPro" id="IPR008964">
    <property type="entry name" value="Invasin/intimin_cell_adhesion"/>
</dbReference>
<gene>
    <name evidence="3" type="ORF">ABK905_25715</name>
</gene>
<protein>
    <recommendedName>
        <fullName evidence="2">Big-1 domain-containing protein</fullName>
    </recommendedName>
</protein>
<dbReference type="Gene3D" id="2.60.40.10">
    <property type="entry name" value="Immunoglobulins"/>
    <property type="match status" value="2"/>
</dbReference>
<accession>A0AAU7Q9B7</accession>
<proteinExistence type="inferred from homology"/>
<sequence>MEENKACYPSISPGCPVSPLANYVLTSQILANNAPADGASLNGVRFTLSSPVNLPVANQELEFFASGSANLIYPTPYTNTSGVLDVAVRSLEPETIQLFGSLASDPTVSANSLLTFTPPVGYQITSEILVNNAVADGISSNQVRFHLTYGGIGVAAQLRLDITGRLTQLVSTDNNGYYTASFSSTTEGNFTVTAELYTDTRIFATETGFFYFSVNLSQISRVK</sequence>
<dbReference type="AlphaFoldDB" id="A0AAU7Q9B7"/>
<evidence type="ECO:0000256" key="1">
    <source>
        <dbReference type="ARBA" id="ARBA00010116"/>
    </source>
</evidence>
<feature type="domain" description="Big-1" evidence="2">
    <location>
        <begin position="127"/>
        <end position="199"/>
    </location>
</feature>
<dbReference type="Pfam" id="PF02369">
    <property type="entry name" value="Big_1"/>
    <property type="match status" value="1"/>
</dbReference>
<dbReference type="EMBL" id="CP157947">
    <property type="protein sequence ID" value="XBS69668.1"/>
    <property type="molecule type" value="Genomic_DNA"/>
</dbReference>
<evidence type="ECO:0000259" key="2">
    <source>
        <dbReference type="Pfam" id="PF02369"/>
    </source>
</evidence>